<evidence type="ECO:0000313" key="2">
    <source>
        <dbReference type="EMBL" id="OAD92333.1"/>
    </source>
</evidence>
<name>A0A1A9LGL1_9FLAO</name>
<dbReference type="RefSeq" id="WP_068760985.1">
    <property type="nucleotide sequence ID" value="NZ_LXIE01000002.1"/>
</dbReference>
<proteinExistence type="predicted"/>
<keyword evidence="3" id="KW-1185">Reference proteome</keyword>
<gene>
    <name evidence="2" type="ORF">A7A78_08850</name>
</gene>
<sequence length="284" mass="33368">MVDGFPELTDSFLAGQDVFYVQFNDVSFYVEDTEQEHLYFNILKRLFVNVQFDKIFPLNGKNNLKNHARDNSQDNTKVYIADSDFEDILGTKEELENVFYLNKYSIENFLVEKEGIFEIIREKKPKLKNDEIEDLIDLNSNLKQCKLILSDLTCTFIVIQKYELGKEYFGLSPARDFNLESTPPAVRNNFLPNYFNEVEQLLQEKDGRYTLKSKQREFKSHFKLLTNALKNIPGKYLINVIKHQLEKAGLINQISIESLTYKLSKECNLDSLHYLRSEIHAYRQ</sequence>
<reference evidence="2 3" key="1">
    <citation type="submission" date="2016-05" db="EMBL/GenBank/DDBJ databases">
        <title>Genome sequencing of Vitellibacter soesokkakensis RSSK-12.</title>
        <authorList>
            <person name="Thevarajoo S."/>
            <person name="Selvaratnam C."/>
            <person name="Goh K.M."/>
            <person name="Chan K.-G."/>
            <person name="Chong C.S."/>
        </authorList>
    </citation>
    <scope>NUCLEOTIDE SEQUENCE [LARGE SCALE GENOMIC DNA]</scope>
    <source>
        <strain evidence="2 3">RSSK-12</strain>
    </source>
</reference>
<dbReference type="AlphaFoldDB" id="A0A1A9LGL1"/>
<organism evidence="2 3">
    <name type="scientific">Aequorivita soesokkakensis</name>
    <dbReference type="NCBI Taxonomy" id="1385699"/>
    <lineage>
        <taxon>Bacteria</taxon>
        <taxon>Pseudomonadati</taxon>
        <taxon>Bacteroidota</taxon>
        <taxon>Flavobacteriia</taxon>
        <taxon>Flavobacteriales</taxon>
        <taxon>Flavobacteriaceae</taxon>
        <taxon>Aequorivita</taxon>
    </lineage>
</organism>
<evidence type="ECO:0000259" key="1">
    <source>
        <dbReference type="Pfam" id="PF14491"/>
    </source>
</evidence>
<comment type="caution">
    <text evidence="2">The sequence shown here is derived from an EMBL/GenBank/DDBJ whole genome shotgun (WGS) entry which is preliminary data.</text>
</comment>
<protein>
    <recommendedName>
        <fullName evidence="1">DUF4435 domain-containing protein</fullName>
    </recommendedName>
</protein>
<dbReference type="OrthoDB" id="8448914at2"/>
<dbReference type="InterPro" id="IPR029492">
    <property type="entry name" value="DUF4435"/>
</dbReference>
<feature type="domain" description="DUF4435" evidence="1">
    <location>
        <begin position="25"/>
        <end position="246"/>
    </location>
</feature>
<accession>A0A1A9LGL1</accession>
<dbReference type="Proteomes" id="UP000077552">
    <property type="component" value="Unassembled WGS sequence"/>
</dbReference>
<dbReference type="Pfam" id="PF14491">
    <property type="entry name" value="DUF4435"/>
    <property type="match status" value="1"/>
</dbReference>
<evidence type="ECO:0000313" key="3">
    <source>
        <dbReference type="Proteomes" id="UP000077552"/>
    </source>
</evidence>
<dbReference type="EMBL" id="LXIE01000002">
    <property type="protein sequence ID" value="OAD92333.1"/>
    <property type="molecule type" value="Genomic_DNA"/>
</dbReference>